<evidence type="ECO:0000313" key="1">
    <source>
        <dbReference type="EMBL" id="KAJ1145519.1"/>
    </source>
</evidence>
<keyword evidence="2" id="KW-1185">Reference proteome</keyword>
<dbReference type="AlphaFoldDB" id="A0AAV7R2R7"/>
<gene>
    <name evidence="1" type="ORF">NDU88_011805</name>
</gene>
<dbReference type="Proteomes" id="UP001066276">
    <property type="component" value="Chromosome 6"/>
</dbReference>
<accession>A0AAV7R2R7</accession>
<sequence length="134" mass="15199">MASLLSGNNAREAANPWGAARARVEWLLEGVIRRPSLLRAAPSEVALKEQSEKHVKVLLKTRRVKGSHLVARVARRLPLKESLATRRDGRLKRPVVIAGLFVRAHCENNLQNFPELVQLKMTCRIMVLYFKKNI</sequence>
<organism evidence="1 2">
    <name type="scientific">Pleurodeles waltl</name>
    <name type="common">Iberian ribbed newt</name>
    <dbReference type="NCBI Taxonomy" id="8319"/>
    <lineage>
        <taxon>Eukaryota</taxon>
        <taxon>Metazoa</taxon>
        <taxon>Chordata</taxon>
        <taxon>Craniata</taxon>
        <taxon>Vertebrata</taxon>
        <taxon>Euteleostomi</taxon>
        <taxon>Amphibia</taxon>
        <taxon>Batrachia</taxon>
        <taxon>Caudata</taxon>
        <taxon>Salamandroidea</taxon>
        <taxon>Salamandridae</taxon>
        <taxon>Pleurodelinae</taxon>
        <taxon>Pleurodeles</taxon>
    </lineage>
</organism>
<evidence type="ECO:0000313" key="2">
    <source>
        <dbReference type="Proteomes" id="UP001066276"/>
    </source>
</evidence>
<comment type="caution">
    <text evidence="1">The sequence shown here is derived from an EMBL/GenBank/DDBJ whole genome shotgun (WGS) entry which is preliminary data.</text>
</comment>
<protein>
    <submittedName>
        <fullName evidence="1">Uncharacterized protein</fullName>
    </submittedName>
</protein>
<reference evidence="1" key="1">
    <citation type="journal article" date="2022" name="bioRxiv">
        <title>Sequencing and chromosome-scale assembly of the giantPleurodeles waltlgenome.</title>
        <authorList>
            <person name="Brown T."/>
            <person name="Elewa A."/>
            <person name="Iarovenko S."/>
            <person name="Subramanian E."/>
            <person name="Araus A.J."/>
            <person name="Petzold A."/>
            <person name="Susuki M."/>
            <person name="Suzuki K.-i.T."/>
            <person name="Hayashi T."/>
            <person name="Toyoda A."/>
            <person name="Oliveira C."/>
            <person name="Osipova E."/>
            <person name="Leigh N.D."/>
            <person name="Simon A."/>
            <person name="Yun M.H."/>
        </authorList>
    </citation>
    <scope>NUCLEOTIDE SEQUENCE</scope>
    <source>
        <strain evidence="1">20211129_DDA</strain>
        <tissue evidence="1">Liver</tissue>
    </source>
</reference>
<dbReference type="EMBL" id="JANPWB010000010">
    <property type="protein sequence ID" value="KAJ1145519.1"/>
    <property type="molecule type" value="Genomic_DNA"/>
</dbReference>
<name>A0AAV7R2R7_PLEWA</name>
<proteinExistence type="predicted"/>